<protein>
    <submittedName>
        <fullName evidence="4">Uncharacterized protein</fullName>
    </submittedName>
</protein>
<dbReference type="InterPro" id="IPR045851">
    <property type="entry name" value="AMP-bd_C_sf"/>
</dbReference>
<dbReference type="PANTHER" id="PTHR44394:SF1">
    <property type="entry name" value="BETA-ALANINE-ACTIVATING ENZYME"/>
    <property type="match status" value="1"/>
</dbReference>
<feature type="domain" description="AMP-dependent synthetase/ligase" evidence="2">
    <location>
        <begin position="99"/>
        <end position="417"/>
    </location>
</feature>
<dbReference type="SUPFAM" id="SSF56801">
    <property type="entry name" value="Acetyl-CoA synthetase-like"/>
    <property type="match status" value="1"/>
</dbReference>
<dbReference type="InterPro" id="IPR000873">
    <property type="entry name" value="AMP-dep_synth/lig_dom"/>
</dbReference>
<dbReference type="EMBL" id="MCFL01000001">
    <property type="protein sequence ID" value="ORZ41225.1"/>
    <property type="molecule type" value="Genomic_DNA"/>
</dbReference>
<dbReference type="STRING" id="765915.A0A1Y2I2Y3"/>
<evidence type="ECO:0000313" key="4">
    <source>
        <dbReference type="EMBL" id="ORZ41225.1"/>
    </source>
</evidence>
<evidence type="ECO:0000259" key="3">
    <source>
        <dbReference type="Pfam" id="PF13570"/>
    </source>
</evidence>
<dbReference type="Gene3D" id="2.130.10.10">
    <property type="entry name" value="YVTN repeat-like/Quinoprotein amine dehydrogenase"/>
    <property type="match status" value="1"/>
</dbReference>
<dbReference type="OrthoDB" id="2157762at2759"/>
<organism evidence="4 5">
    <name type="scientific">Catenaria anguillulae PL171</name>
    <dbReference type="NCBI Taxonomy" id="765915"/>
    <lineage>
        <taxon>Eukaryota</taxon>
        <taxon>Fungi</taxon>
        <taxon>Fungi incertae sedis</taxon>
        <taxon>Blastocladiomycota</taxon>
        <taxon>Blastocladiomycetes</taxon>
        <taxon>Blastocladiales</taxon>
        <taxon>Catenariaceae</taxon>
        <taxon>Catenaria</taxon>
    </lineage>
</organism>
<sequence>MKCNDTSGIRHRDGSNGNRVRDLPMSAMTDSTAARSGASRPSLGVATTANSAHSTATFVTQLWAAIGGSDGSDGMNNDALIPMIQASSNRCEEYRAVDVGRAVAETAAWLQQDHGVGRQHVVAVVNRDGGTVSARLAVVILALFRLRASYVPLSSFSSTSESDNPCQVLLDNALSAGCNLLISIPGSAYETLQLDPARICVCKLEPVPSTPAIGEGIDDDHIAYTVHTSGTTNPALPTRVSVLFSSFATHIAEFGHIWPTDASTTKIALTTPLTFDPHLIELFHAIRWKLPLIIASRLADVIDAGATLLSTTPSRLFLELGRDTVVRILEGAASITHLYLGGEPFPIARLHALVPMDQWRIEVANLYGTTENSVWAGCHVLRPNKWKDLYLTHGVPVNPALMHTEIKVDEERGGAVTIGGQRRKCFVNGQLTWFDRTNDAACIIGIDEQHIIVHGRIDRQIKRNGHRIQLELIESIAHSTPCDEDGASTVEHAIAIHNPQMSTLTLAIHPPSFPLDRIWSHFRSTCPPHSIPDTIVHIDSVPVTANGKVDGRAVAQLVLQNHLGTIDPLSAILQVLTTCTATPTDLDPTVSYFTQIGGDSLSAVRVIRLAIRHLDSSAPNSPTDAVQTRLFHALMHEPISIFMDLCHQSTTSPGTAPTAINKRIRSPSPPCSSSTPSTPSSPARKRICAAPAMIQSHVADLGKCIDAPPILAADPLNPSSLHILVGSHAGQWCAYAINARDSPAIHTLPSAPRIEAGMLIHPKRPDLVLIPTLTGTLFCCAWRTGSVVHVWDLGNGEPIKCQPVADAEGRVWVGTHAGRVYGGQALEDGGVEWGEGWDVGGAVGAKVVFHDGYMILFLSLQGRLVCIKPSHTSTICWSTQLAGPIFATPLVIPETNTVFLCSARSLAVVSLASRAIVCERTPIPHPIFSSPVWVAKWKLVVFGTHGNQIHAVDPESLAVVSVIDFTAPVFATVVIVPDDETSGEEKLAKMVVAVTDGRLMQLTAEKQQKGDGQAVVREVERVECRLPGQLFSSPCLVAGKEETWCILVGCRDNGLYECKLP</sequence>
<name>A0A1Y2I2Y3_9FUNG</name>
<reference evidence="4 5" key="1">
    <citation type="submission" date="2016-07" db="EMBL/GenBank/DDBJ databases">
        <title>Pervasive Adenine N6-methylation of Active Genes in Fungi.</title>
        <authorList>
            <consortium name="DOE Joint Genome Institute"/>
            <person name="Mondo S.J."/>
            <person name="Dannebaum R.O."/>
            <person name="Kuo R.C."/>
            <person name="Labutti K."/>
            <person name="Haridas S."/>
            <person name="Kuo A."/>
            <person name="Salamov A."/>
            <person name="Ahrendt S.R."/>
            <person name="Lipzen A."/>
            <person name="Sullivan W."/>
            <person name="Andreopoulos W.B."/>
            <person name="Clum A."/>
            <person name="Lindquist E."/>
            <person name="Daum C."/>
            <person name="Ramamoorthy G.K."/>
            <person name="Gryganskyi A."/>
            <person name="Culley D."/>
            <person name="Magnuson J.K."/>
            <person name="James T.Y."/>
            <person name="O'Malley M.A."/>
            <person name="Stajich J.E."/>
            <person name="Spatafora J.W."/>
            <person name="Visel A."/>
            <person name="Grigoriev I.V."/>
        </authorList>
    </citation>
    <scope>NUCLEOTIDE SEQUENCE [LARGE SCALE GENOMIC DNA]</scope>
    <source>
        <strain evidence="4 5">PL171</strain>
    </source>
</reference>
<proteinExistence type="predicted"/>
<dbReference type="InterPro" id="IPR011047">
    <property type="entry name" value="Quinoprotein_ADH-like_sf"/>
</dbReference>
<dbReference type="InterPro" id="IPR042099">
    <property type="entry name" value="ANL_N_sf"/>
</dbReference>
<keyword evidence="5" id="KW-1185">Reference proteome</keyword>
<comment type="caution">
    <text evidence="4">The sequence shown here is derived from an EMBL/GenBank/DDBJ whole genome shotgun (WGS) entry which is preliminary data.</text>
</comment>
<dbReference type="InterPro" id="IPR002372">
    <property type="entry name" value="PQQ_rpt_dom"/>
</dbReference>
<evidence type="ECO:0000256" key="1">
    <source>
        <dbReference type="SAM" id="MobiDB-lite"/>
    </source>
</evidence>
<dbReference type="InterPro" id="IPR015943">
    <property type="entry name" value="WD40/YVTN_repeat-like_dom_sf"/>
</dbReference>
<dbReference type="Pfam" id="PF00501">
    <property type="entry name" value="AMP-binding"/>
    <property type="match status" value="1"/>
</dbReference>
<dbReference type="AlphaFoldDB" id="A0A1Y2I2Y3"/>
<feature type="compositionally biased region" description="Basic and acidic residues" evidence="1">
    <location>
        <begin position="8"/>
        <end position="22"/>
    </location>
</feature>
<evidence type="ECO:0000313" key="5">
    <source>
        <dbReference type="Proteomes" id="UP000193411"/>
    </source>
</evidence>
<feature type="region of interest" description="Disordered" evidence="1">
    <location>
        <begin position="653"/>
        <end position="684"/>
    </location>
</feature>
<dbReference type="GO" id="GO:0043041">
    <property type="term" value="P:amino acid activation for nonribosomal peptide biosynthetic process"/>
    <property type="evidence" value="ECO:0007669"/>
    <property type="project" value="TreeGrafter"/>
</dbReference>
<dbReference type="SUPFAM" id="SSF50998">
    <property type="entry name" value="Quinoprotein alcohol dehydrogenase-like"/>
    <property type="match status" value="1"/>
</dbReference>
<feature type="compositionally biased region" description="Low complexity" evidence="1">
    <location>
        <begin position="671"/>
        <end position="682"/>
    </location>
</feature>
<evidence type="ECO:0000259" key="2">
    <source>
        <dbReference type="Pfam" id="PF00501"/>
    </source>
</evidence>
<dbReference type="InterPro" id="IPR052091">
    <property type="entry name" value="Beta-ala_Activ/Resist"/>
</dbReference>
<dbReference type="Pfam" id="PF13570">
    <property type="entry name" value="Beta-prop_ACSF4"/>
    <property type="match status" value="1"/>
</dbReference>
<accession>A0A1Y2I2Y3</accession>
<feature type="region of interest" description="Disordered" evidence="1">
    <location>
        <begin position="1"/>
        <end position="23"/>
    </location>
</feature>
<gene>
    <name evidence="4" type="ORF">BCR44DRAFT_24029</name>
</gene>
<feature type="domain" description="Pyrrolo-quinoline quinone repeat" evidence="3">
    <location>
        <begin position="701"/>
        <end position="1059"/>
    </location>
</feature>
<dbReference type="Proteomes" id="UP000193411">
    <property type="component" value="Unassembled WGS sequence"/>
</dbReference>
<dbReference type="Gene3D" id="3.30.300.30">
    <property type="match status" value="1"/>
</dbReference>
<dbReference type="Gene3D" id="3.40.50.12780">
    <property type="entry name" value="N-terminal domain of ligase-like"/>
    <property type="match status" value="1"/>
</dbReference>
<dbReference type="PANTHER" id="PTHR44394">
    <property type="entry name" value="BETA-ALANINE-ACTIVATING ENZYME"/>
    <property type="match status" value="1"/>
</dbReference>